<evidence type="ECO:0008006" key="3">
    <source>
        <dbReference type="Google" id="ProtNLM"/>
    </source>
</evidence>
<evidence type="ECO:0000313" key="1">
    <source>
        <dbReference type="EMBL" id="MBK5145099.1"/>
    </source>
</evidence>
<accession>A0ABS1ITU4</accession>
<keyword evidence="2" id="KW-1185">Reference proteome</keyword>
<protein>
    <recommendedName>
        <fullName evidence="3">DUF3330 domain-containing protein</fullName>
    </recommendedName>
</protein>
<evidence type="ECO:0000313" key="2">
    <source>
        <dbReference type="Proteomes" id="UP001296921"/>
    </source>
</evidence>
<reference evidence="1 2" key="1">
    <citation type="submission" date="2020-11" db="EMBL/GenBank/DDBJ databases">
        <title>Insectihabitans protaetiae gen. nov. sp. nov. and Insectihabitans allomyrinae sp. nov., isolated from larvae of Protaetia brevitarsis seulensis and Allomyrina dichotoma, respectively.</title>
        <authorList>
            <person name="Lee S.D."/>
            <person name="Byeon Y.-S."/>
            <person name="Kim S.-M."/>
            <person name="Yang H.L."/>
            <person name="Kim I.S."/>
        </authorList>
    </citation>
    <scope>NUCLEOTIDE SEQUENCE [LARGE SCALE GENOMIC DNA]</scope>
    <source>
        <strain evidence="1 2">BWR-B9</strain>
    </source>
</reference>
<dbReference type="RefSeq" id="WP_218467782.1">
    <property type="nucleotide sequence ID" value="NZ_JADRCR010000009.1"/>
</dbReference>
<comment type="caution">
    <text evidence="1">The sequence shown here is derived from an EMBL/GenBank/DDBJ whole genome shotgun (WGS) entry which is preliminary data.</text>
</comment>
<proteinExistence type="predicted"/>
<organism evidence="1 2">
    <name type="scientific">Limnobaculum allomyrinae</name>
    <dbReference type="NCBI Taxonomy" id="2791986"/>
    <lineage>
        <taxon>Bacteria</taxon>
        <taxon>Pseudomonadati</taxon>
        <taxon>Pseudomonadota</taxon>
        <taxon>Gammaproteobacteria</taxon>
        <taxon>Enterobacterales</taxon>
        <taxon>Budviciaceae</taxon>
        <taxon>Limnobaculum</taxon>
    </lineage>
</organism>
<gene>
    <name evidence="1" type="ORF">I2494_15525</name>
</gene>
<name>A0ABS1ITU4_9GAMM</name>
<sequence>MTRIKQIVCCRCGKIIRAAGDKKSQATWGSKGFDSYCWPCIDAIIDEEQHLKNNKK</sequence>
<dbReference type="EMBL" id="JADRCR010000009">
    <property type="protein sequence ID" value="MBK5145099.1"/>
    <property type="molecule type" value="Genomic_DNA"/>
</dbReference>
<dbReference type="Proteomes" id="UP001296921">
    <property type="component" value="Unassembled WGS sequence"/>
</dbReference>